<evidence type="ECO:0000313" key="4">
    <source>
        <dbReference type="EMBL" id="PNV68523.1"/>
    </source>
</evidence>
<sequence length="371" mass="39926">MEGFDLTAIMLVTSLLVPIIGAFMAATPYLMRRGEVFAVTVPTSEQNDPYVKALKRRYAVVVGAATAAFTLAGFACAAAGNVDGVMGVLIVGSLGLTAGGYGLMLAYRAKMTAYKNKHGWEADAQESVAVVGEQPVPHAVSVKWNLLYLPVMLITFAVGAIGYAHMPDQIPMHMDFDGTVNRYAEKTPIILWMPVLIQAFMGLCFAFSHWTIAHSKKWAEPGAPATSALAYGLFARAQSIYLVVGGLVIAVAMIAMPLSFMNLINLGQAGVLVMIAALVLCIGGMAVSVVYGQAGSRVFKRMQTSDRLLVDDDRYWKFGVFYFNPDDASLFLPERFGVGWTLNFARPAVWAIVVGGLVLTVAFVVAVMVLF</sequence>
<reference evidence="5" key="1">
    <citation type="submission" date="2018-01" db="EMBL/GenBank/DDBJ databases">
        <title>Rubneribacter badeniensis gen. nov., sp. nov., and Colonibacter rubneri, gen. nov., sp. nov., WGS of new members of the Eggerthellaceae.</title>
        <authorList>
            <person name="Danylec N."/>
            <person name="Stoll D.A."/>
            <person name="Doetsch A."/>
            <person name="Kulling S.E."/>
            <person name="Huch M."/>
        </authorList>
    </citation>
    <scope>NUCLEOTIDE SEQUENCE [LARGE SCALE GENOMIC DNA]</scope>
    <source>
        <strain evidence="5">ResAG-96</strain>
    </source>
</reference>
<feature type="transmembrane region" description="Helical" evidence="1">
    <location>
        <begin position="146"/>
        <end position="166"/>
    </location>
</feature>
<keyword evidence="1" id="KW-0812">Transmembrane</keyword>
<dbReference type="RefSeq" id="WP_103263849.1">
    <property type="nucleotide sequence ID" value="NZ_CABMLE010000001.1"/>
</dbReference>
<feature type="transmembrane region" description="Helical" evidence="1">
    <location>
        <begin position="6"/>
        <end position="26"/>
    </location>
</feature>
<dbReference type="PANTHER" id="PTHR37810:SF9">
    <property type="entry name" value="MEMBRANE PROTEIN"/>
    <property type="match status" value="1"/>
</dbReference>
<evidence type="ECO:0000313" key="5">
    <source>
        <dbReference type="Proteomes" id="UP000236197"/>
    </source>
</evidence>
<feature type="transmembrane region" description="Helical" evidence="1">
    <location>
        <begin position="86"/>
        <end position="107"/>
    </location>
</feature>
<keyword evidence="1" id="KW-0472">Membrane</keyword>
<feature type="transmembrane region" description="Helical" evidence="1">
    <location>
        <begin position="189"/>
        <end position="208"/>
    </location>
</feature>
<evidence type="ECO:0000256" key="1">
    <source>
        <dbReference type="SAM" id="Phobius"/>
    </source>
</evidence>
<dbReference type="EMBL" id="PPEK01000001">
    <property type="protein sequence ID" value="PNV68523.1"/>
    <property type="molecule type" value="Genomic_DNA"/>
</dbReference>
<feature type="domain" description="DUF5808" evidence="3">
    <location>
        <begin position="325"/>
        <end position="350"/>
    </location>
</feature>
<keyword evidence="1" id="KW-1133">Transmembrane helix</keyword>
<dbReference type="InterPro" id="IPR043831">
    <property type="entry name" value="DUF5808"/>
</dbReference>
<keyword evidence="5" id="KW-1185">Reference proteome</keyword>
<feature type="transmembrane region" description="Helical" evidence="1">
    <location>
        <begin position="348"/>
        <end position="370"/>
    </location>
</feature>
<organism evidence="4 5">
    <name type="scientific">Enteroscipio rubneri</name>
    <dbReference type="NCBI Taxonomy" id="2070686"/>
    <lineage>
        <taxon>Bacteria</taxon>
        <taxon>Bacillati</taxon>
        <taxon>Actinomycetota</taxon>
        <taxon>Coriobacteriia</taxon>
        <taxon>Eggerthellales</taxon>
        <taxon>Eggerthellaceae</taxon>
        <taxon>Enteroscipio</taxon>
    </lineage>
</organism>
<accession>A0A2K2UDZ3</accession>
<feature type="domain" description="DUF1648" evidence="2">
    <location>
        <begin position="152"/>
        <end position="197"/>
    </location>
</feature>
<evidence type="ECO:0008006" key="6">
    <source>
        <dbReference type="Google" id="ProtNLM"/>
    </source>
</evidence>
<feature type="transmembrane region" description="Helical" evidence="1">
    <location>
        <begin position="240"/>
        <end position="264"/>
    </location>
</feature>
<gene>
    <name evidence="4" type="ORF">C2L71_00605</name>
</gene>
<dbReference type="PANTHER" id="PTHR37810">
    <property type="entry name" value="IMMUNITY PROTEIN SDPI"/>
    <property type="match status" value="1"/>
</dbReference>
<dbReference type="Proteomes" id="UP000236197">
    <property type="component" value="Unassembled WGS sequence"/>
</dbReference>
<comment type="caution">
    <text evidence="4">The sequence shown here is derived from an EMBL/GenBank/DDBJ whole genome shotgun (WGS) entry which is preliminary data.</text>
</comment>
<dbReference type="Pfam" id="PF19124">
    <property type="entry name" value="DUF5808"/>
    <property type="match status" value="1"/>
</dbReference>
<dbReference type="OrthoDB" id="9808690at2"/>
<evidence type="ECO:0000259" key="3">
    <source>
        <dbReference type="Pfam" id="PF19124"/>
    </source>
</evidence>
<dbReference type="AlphaFoldDB" id="A0A2K2UDZ3"/>
<dbReference type="InterPro" id="IPR012867">
    <property type="entry name" value="DUF1648"/>
</dbReference>
<feature type="transmembrane region" description="Helical" evidence="1">
    <location>
        <begin position="58"/>
        <end position="80"/>
    </location>
</feature>
<name>A0A2K2UDZ3_9ACTN</name>
<evidence type="ECO:0000259" key="2">
    <source>
        <dbReference type="Pfam" id="PF07853"/>
    </source>
</evidence>
<dbReference type="Pfam" id="PF07853">
    <property type="entry name" value="DUF1648"/>
    <property type="match status" value="1"/>
</dbReference>
<feature type="transmembrane region" description="Helical" evidence="1">
    <location>
        <begin position="270"/>
        <end position="292"/>
    </location>
</feature>
<dbReference type="GO" id="GO:0009636">
    <property type="term" value="P:response to toxic substance"/>
    <property type="evidence" value="ECO:0007669"/>
    <property type="project" value="TreeGrafter"/>
</dbReference>
<proteinExistence type="predicted"/>
<protein>
    <recommendedName>
        <fullName evidence="6">DUF1648 domain-containing protein</fullName>
    </recommendedName>
</protein>